<evidence type="ECO:0000313" key="2">
    <source>
        <dbReference type="EMBL" id="CAK7322847.1"/>
    </source>
</evidence>
<gene>
    <name evidence="2" type="ORF">DCAF_LOCUS458</name>
</gene>
<reference evidence="2 3" key="1">
    <citation type="submission" date="2024-01" db="EMBL/GenBank/DDBJ databases">
        <authorList>
            <person name="Waweru B."/>
        </authorList>
    </citation>
    <scope>NUCLEOTIDE SEQUENCE [LARGE SCALE GENOMIC DNA]</scope>
</reference>
<dbReference type="AlphaFoldDB" id="A0AAV1QMG5"/>
<evidence type="ECO:0000256" key="1">
    <source>
        <dbReference type="SAM" id="MobiDB-lite"/>
    </source>
</evidence>
<accession>A0AAV1QMG5</accession>
<dbReference type="EMBL" id="CAWUPB010000030">
    <property type="protein sequence ID" value="CAK7322847.1"/>
    <property type="molecule type" value="Genomic_DNA"/>
</dbReference>
<dbReference type="Proteomes" id="UP001314170">
    <property type="component" value="Unassembled WGS sequence"/>
</dbReference>
<name>A0AAV1QMG5_9ROSI</name>
<sequence length="125" mass="14122">MGPHFRAPVHDDPLANVRNPRQTGTLQDYIHEFDVIYPRAKIREAQVLKPIPYLGYKSSPYSAIQNPSNPISISLFSKFSKPFPPTLTLLEKASKQTITFSQNIGILHTPNIPRHTDQARPYIAS</sequence>
<feature type="region of interest" description="Disordered" evidence="1">
    <location>
        <begin position="1"/>
        <end position="20"/>
    </location>
</feature>
<protein>
    <submittedName>
        <fullName evidence="2">Uncharacterized protein</fullName>
    </submittedName>
</protein>
<proteinExistence type="predicted"/>
<comment type="caution">
    <text evidence="2">The sequence shown here is derived from an EMBL/GenBank/DDBJ whole genome shotgun (WGS) entry which is preliminary data.</text>
</comment>
<evidence type="ECO:0000313" key="3">
    <source>
        <dbReference type="Proteomes" id="UP001314170"/>
    </source>
</evidence>
<keyword evidence="3" id="KW-1185">Reference proteome</keyword>
<organism evidence="2 3">
    <name type="scientific">Dovyalis caffra</name>
    <dbReference type="NCBI Taxonomy" id="77055"/>
    <lineage>
        <taxon>Eukaryota</taxon>
        <taxon>Viridiplantae</taxon>
        <taxon>Streptophyta</taxon>
        <taxon>Embryophyta</taxon>
        <taxon>Tracheophyta</taxon>
        <taxon>Spermatophyta</taxon>
        <taxon>Magnoliopsida</taxon>
        <taxon>eudicotyledons</taxon>
        <taxon>Gunneridae</taxon>
        <taxon>Pentapetalae</taxon>
        <taxon>rosids</taxon>
        <taxon>fabids</taxon>
        <taxon>Malpighiales</taxon>
        <taxon>Salicaceae</taxon>
        <taxon>Flacourtieae</taxon>
        <taxon>Dovyalis</taxon>
    </lineage>
</organism>